<organism evidence="1 2">
    <name type="scientific">candidate division KSB3 bacterium</name>
    <dbReference type="NCBI Taxonomy" id="2044937"/>
    <lineage>
        <taxon>Bacteria</taxon>
        <taxon>candidate division KSB3</taxon>
    </lineage>
</organism>
<evidence type="ECO:0000313" key="2">
    <source>
        <dbReference type="Proteomes" id="UP000230821"/>
    </source>
</evidence>
<name>A0A2G6KBH2_9BACT</name>
<dbReference type="AlphaFoldDB" id="A0A2G6KBH2"/>
<dbReference type="Proteomes" id="UP000230821">
    <property type="component" value="Unassembled WGS sequence"/>
</dbReference>
<sequence length="71" mass="8089">MVLLKTERREGGIPFLFDIFEPQRAQRTAEKVLLKDFPCDPLGPLRLKLESTPGRQTGMFLGFHSGMRSNL</sequence>
<evidence type="ECO:0000313" key="1">
    <source>
        <dbReference type="EMBL" id="PIE33028.1"/>
    </source>
</evidence>
<protein>
    <submittedName>
        <fullName evidence="1">Uncharacterized protein</fullName>
    </submittedName>
</protein>
<reference evidence="1 2" key="1">
    <citation type="submission" date="2017-10" db="EMBL/GenBank/DDBJ databases">
        <title>Novel microbial diversity and functional potential in the marine mammal oral microbiome.</title>
        <authorList>
            <person name="Dudek N.K."/>
            <person name="Sun C.L."/>
            <person name="Burstein D."/>
            <person name="Kantor R.S."/>
            <person name="Aliaga Goltsman D.S."/>
            <person name="Bik E.M."/>
            <person name="Thomas B.C."/>
            <person name="Banfield J.F."/>
            <person name="Relman D.A."/>
        </authorList>
    </citation>
    <scope>NUCLEOTIDE SEQUENCE [LARGE SCALE GENOMIC DNA]</scope>
    <source>
        <strain evidence="1">DOLJORAL78_47_16</strain>
    </source>
</reference>
<comment type="caution">
    <text evidence="1">The sequence shown here is derived from an EMBL/GenBank/DDBJ whole genome shotgun (WGS) entry which is preliminary data.</text>
</comment>
<dbReference type="EMBL" id="PDSK01000104">
    <property type="protein sequence ID" value="PIE33028.1"/>
    <property type="molecule type" value="Genomic_DNA"/>
</dbReference>
<accession>A0A2G6KBH2</accession>
<proteinExistence type="predicted"/>
<gene>
    <name evidence="1" type="ORF">CSA56_13315</name>
</gene>